<accession>A0A430ALJ6</accession>
<dbReference type="SUPFAM" id="SSF56784">
    <property type="entry name" value="HAD-like"/>
    <property type="match status" value="1"/>
</dbReference>
<dbReference type="PANTHER" id="PTHR47478:SF1">
    <property type="entry name" value="PYRIMIDINE 5'-NUCLEOTIDASE YJJG"/>
    <property type="match status" value="1"/>
</dbReference>
<dbReference type="SFLD" id="SFLDS00003">
    <property type="entry name" value="Haloacid_Dehalogenase"/>
    <property type="match status" value="1"/>
</dbReference>
<evidence type="ECO:0008006" key="3">
    <source>
        <dbReference type="Google" id="ProtNLM"/>
    </source>
</evidence>
<keyword evidence="2" id="KW-1185">Reference proteome</keyword>
<dbReference type="PANTHER" id="PTHR47478">
    <property type="match status" value="1"/>
</dbReference>
<dbReference type="Gene3D" id="1.10.150.240">
    <property type="entry name" value="Putative phosphatase, domain 2"/>
    <property type="match status" value="1"/>
</dbReference>
<organism evidence="1 2">
    <name type="scientific">Vagococcus elongatus</name>
    <dbReference type="NCBI Taxonomy" id="180344"/>
    <lineage>
        <taxon>Bacteria</taxon>
        <taxon>Bacillati</taxon>
        <taxon>Bacillota</taxon>
        <taxon>Bacilli</taxon>
        <taxon>Lactobacillales</taxon>
        <taxon>Enterococcaceae</taxon>
        <taxon>Vagococcus</taxon>
    </lineage>
</organism>
<dbReference type="Gene3D" id="3.40.50.1000">
    <property type="entry name" value="HAD superfamily/HAD-like"/>
    <property type="match status" value="1"/>
</dbReference>
<dbReference type="Pfam" id="PF00702">
    <property type="entry name" value="Hydrolase"/>
    <property type="match status" value="1"/>
</dbReference>
<proteinExistence type="predicted"/>
<dbReference type="EMBL" id="NGKA01000034">
    <property type="protein sequence ID" value="RSU08854.1"/>
    <property type="molecule type" value="Genomic_DNA"/>
</dbReference>
<dbReference type="InterPro" id="IPR052550">
    <property type="entry name" value="Pyrimidine_5'-ntase_YjjG"/>
</dbReference>
<dbReference type="SFLD" id="SFLDG01129">
    <property type="entry name" value="C1.5:_HAD__Beta-PGM__Phosphata"/>
    <property type="match status" value="1"/>
</dbReference>
<protein>
    <recommendedName>
        <fullName evidence="3">HAD family hydrolase</fullName>
    </recommendedName>
</protein>
<dbReference type="NCBIfam" id="TIGR01549">
    <property type="entry name" value="HAD-SF-IA-v1"/>
    <property type="match status" value="1"/>
</dbReference>
<dbReference type="InterPro" id="IPR036412">
    <property type="entry name" value="HAD-like_sf"/>
</dbReference>
<evidence type="ECO:0000313" key="1">
    <source>
        <dbReference type="EMBL" id="RSU08854.1"/>
    </source>
</evidence>
<dbReference type="AlphaFoldDB" id="A0A430ALJ6"/>
<gene>
    <name evidence="1" type="ORF">CBF29_13095</name>
</gene>
<comment type="caution">
    <text evidence="1">The sequence shown here is derived from an EMBL/GenBank/DDBJ whole genome shotgun (WGS) entry which is preliminary data.</text>
</comment>
<name>A0A430ALJ6_9ENTE</name>
<reference evidence="1 2" key="1">
    <citation type="submission" date="2017-05" db="EMBL/GenBank/DDBJ databases">
        <title>Vagococcus spp. assemblies.</title>
        <authorList>
            <person name="Gulvik C.A."/>
        </authorList>
    </citation>
    <scope>NUCLEOTIDE SEQUENCE [LARGE SCALE GENOMIC DNA]</scope>
    <source>
        <strain evidence="1 2">CCUG 51432</strain>
    </source>
</reference>
<evidence type="ECO:0000313" key="2">
    <source>
        <dbReference type="Proteomes" id="UP000287605"/>
    </source>
</evidence>
<dbReference type="PRINTS" id="PR00413">
    <property type="entry name" value="HADHALOGNASE"/>
</dbReference>
<dbReference type="InterPro" id="IPR023214">
    <property type="entry name" value="HAD_sf"/>
</dbReference>
<sequence>MNQRKHDRKKVGFHLFTVVFDVDDTLYDQFIPFEQAYDQVFGDKYGIPVKELYYYRQEYSHQVFYQSQRGEMSMEDMYIYRMGKAFQVFDVQIKPQKLLEFQKAYEYFQDNISIDPEVVKVLDYLSARDVQMAVLTNGPEKHQMKKIQRLNLEKWITPDYFFISGALDLAKPQLEIFQLVEERVQAKGERFLMIGDSYKNDVVGAKQADWEVIFLNKYREALVGDIKPDIEIYETAELLETIESYK</sequence>
<dbReference type="RefSeq" id="WP_126810157.1">
    <property type="nucleotide sequence ID" value="NZ_NGKA01000034.1"/>
</dbReference>
<dbReference type="InterPro" id="IPR006439">
    <property type="entry name" value="HAD-SF_hydro_IA"/>
</dbReference>
<dbReference type="InterPro" id="IPR023198">
    <property type="entry name" value="PGP-like_dom2"/>
</dbReference>
<dbReference type="OrthoDB" id="25198at2"/>
<dbReference type="Proteomes" id="UP000287605">
    <property type="component" value="Unassembled WGS sequence"/>
</dbReference>